<evidence type="ECO:0000259" key="1">
    <source>
        <dbReference type="Pfam" id="PF01872"/>
    </source>
</evidence>
<dbReference type="HOGENOM" id="CLU_043966_1_2_5"/>
<dbReference type="Pfam" id="PF01872">
    <property type="entry name" value="RibD_C"/>
    <property type="match status" value="1"/>
</dbReference>
<proteinExistence type="predicted"/>
<dbReference type="Gene3D" id="3.40.430.10">
    <property type="entry name" value="Dihydrofolate Reductase, subunit A"/>
    <property type="match status" value="1"/>
</dbReference>
<evidence type="ECO:0000313" key="2">
    <source>
        <dbReference type="EMBL" id="AHE51935.1"/>
    </source>
</evidence>
<dbReference type="AlphaFoldDB" id="W0A8D8"/>
<dbReference type="Proteomes" id="UP000018851">
    <property type="component" value="Chromosome"/>
</dbReference>
<organism evidence="2 3">
    <name type="scientific">Sphingomonas sanxanigenens DSM 19645 = NX02</name>
    <dbReference type="NCBI Taxonomy" id="1123269"/>
    <lineage>
        <taxon>Bacteria</taxon>
        <taxon>Pseudomonadati</taxon>
        <taxon>Pseudomonadota</taxon>
        <taxon>Alphaproteobacteria</taxon>
        <taxon>Sphingomonadales</taxon>
        <taxon>Sphingomonadaceae</taxon>
        <taxon>Sphingomonas</taxon>
    </lineage>
</organism>
<dbReference type="GO" id="GO:0008703">
    <property type="term" value="F:5-amino-6-(5-phosphoribosylamino)uracil reductase activity"/>
    <property type="evidence" value="ECO:0007669"/>
    <property type="project" value="InterPro"/>
</dbReference>
<dbReference type="RefSeq" id="WP_025290319.1">
    <property type="nucleotide sequence ID" value="NZ_CP006644.1"/>
</dbReference>
<feature type="domain" description="Bacterial bifunctional deaminase-reductase C-terminal" evidence="1">
    <location>
        <begin position="4"/>
        <end position="176"/>
    </location>
</feature>
<dbReference type="SUPFAM" id="SSF53597">
    <property type="entry name" value="Dihydrofolate reductase-like"/>
    <property type="match status" value="1"/>
</dbReference>
<dbReference type="InterPro" id="IPR024072">
    <property type="entry name" value="DHFR-like_dom_sf"/>
</dbReference>
<dbReference type="PANTHER" id="PTHR38011">
    <property type="entry name" value="DIHYDROFOLATE REDUCTASE FAMILY PROTEIN (AFU_ORTHOLOGUE AFUA_8G06820)"/>
    <property type="match status" value="1"/>
</dbReference>
<sequence>MGRLIVSAFTSLDGYIEPPTGFEGPAWSDEVERHWSAHALSTAKHLIYGRVNFQFNAGFWGDPDGPAAEISYAPVMNALPKTVFSRTLTGDPGWNATIATDVETRVAQLKAEIDGDIYAFSGAQMVASLAAADVVDDYMLMLLPVLWGGGKRLFGAECPRQDLALIESRALGTGAVILRYARVRKEIAA</sequence>
<dbReference type="EMBL" id="CP006644">
    <property type="protein sequence ID" value="AHE51935.1"/>
    <property type="molecule type" value="Genomic_DNA"/>
</dbReference>
<dbReference type="PANTHER" id="PTHR38011:SF11">
    <property type="entry name" value="2,5-DIAMINO-6-RIBOSYLAMINO-4(3H)-PYRIMIDINONE 5'-PHOSPHATE REDUCTASE"/>
    <property type="match status" value="1"/>
</dbReference>
<name>W0A8D8_9SPHN</name>
<dbReference type="KEGG" id="ssan:NX02_00845"/>
<reference evidence="2 3" key="1">
    <citation type="submission" date="2013-07" db="EMBL/GenBank/DDBJ databases">
        <title>Completed genome of Sphingomonas sanxanigenens NX02.</title>
        <authorList>
            <person name="Ma T."/>
            <person name="Huang H."/>
            <person name="Wu M."/>
            <person name="Li X."/>
            <person name="Li G."/>
        </authorList>
    </citation>
    <scope>NUCLEOTIDE SEQUENCE [LARGE SCALE GENOMIC DNA]</scope>
    <source>
        <strain evidence="2 3">NX02</strain>
    </source>
</reference>
<dbReference type="InterPro" id="IPR002734">
    <property type="entry name" value="RibDG_C"/>
</dbReference>
<dbReference type="GO" id="GO:0009231">
    <property type="term" value="P:riboflavin biosynthetic process"/>
    <property type="evidence" value="ECO:0007669"/>
    <property type="project" value="InterPro"/>
</dbReference>
<dbReference type="STRING" id="1123269.NX02_00845"/>
<protein>
    <recommendedName>
        <fullName evidence="1">Bacterial bifunctional deaminase-reductase C-terminal domain-containing protein</fullName>
    </recommendedName>
</protein>
<dbReference type="eggNOG" id="COG0262">
    <property type="taxonomic scope" value="Bacteria"/>
</dbReference>
<dbReference type="InterPro" id="IPR050765">
    <property type="entry name" value="Riboflavin_Biosynth_HTPR"/>
</dbReference>
<gene>
    <name evidence="2" type="ORF">NX02_00845</name>
</gene>
<dbReference type="PATRIC" id="fig|1123269.5.peg.168"/>
<evidence type="ECO:0000313" key="3">
    <source>
        <dbReference type="Proteomes" id="UP000018851"/>
    </source>
</evidence>
<keyword evidence="3" id="KW-1185">Reference proteome</keyword>
<dbReference type="OrthoDB" id="7342392at2"/>
<accession>W0A8D8</accession>